<accession>A0A6N2W5P5</accession>
<name>A0A6N2W5P5_9FIRM</name>
<dbReference type="EMBL" id="CACRTG010000046">
    <property type="protein sequence ID" value="VYT37127.1"/>
    <property type="molecule type" value="Genomic_DNA"/>
</dbReference>
<evidence type="ECO:0000313" key="1">
    <source>
        <dbReference type="EMBL" id="VYT37127.1"/>
    </source>
</evidence>
<organism evidence="1">
    <name type="scientific">[Clostridium] nexile</name>
    <dbReference type="NCBI Taxonomy" id="29361"/>
    <lineage>
        <taxon>Bacteria</taxon>
        <taxon>Bacillati</taxon>
        <taxon>Bacillota</taxon>
        <taxon>Clostridia</taxon>
        <taxon>Lachnospirales</taxon>
        <taxon>Lachnospiraceae</taxon>
        <taxon>Tyzzerella</taxon>
    </lineage>
</organism>
<dbReference type="AlphaFoldDB" id="A0A6N2W5P5"/>
<reference evidence="1" key="1">
    <citation type="submission" date="2019-11" db="EMBL/GenBank/DDBJ databases">
        <authorList>
            <person name="Feng L."/>
        </authorList>
    </citation>
    <scope>NUCLEOTIDE SEQUENCE</scope>
    <source>
        <strain evidence="1">CnexileLFYP112</strain>
    </source>
</reference>
<proteinExistence type="predicted"/>
<protein>
    <submittedName>
        <fullName evidence="1">Uncharacterized protein</fullName>
    </submittedName>
</protein>
<gene>
    <name evidence="1" type="ORF">CNLFYP112_00649</name>
</gene>
<sequence>MEEKTMLTPINNSGETFESNEERDNYILCGLSDVCDDCNFICDPTYH</sequence>